<keyword evidence="3" id="KW-1185">Reference proteome</keyword>
<feature type="compositionally biased region" description="Polar residues" evidence="1">
    <location>
        <begin position="101"/>
        <end position="122"/>
    </location>
</feature>
<organism evidence="2 3">
    <name type="scientific">Pisolithus microcarpus 441</name>
    <dbReference type="NCBI Taxonomy" id="765257"/>
    <lineage>
        <taxon>Eukaryota</taxon>
        <taxon>Fungi</taxon>
        <taxon>Dikarya</taxon>
        <taxon>Basidiomycota</taxon>
        <taxon>Agaricomycotina</taxon>
        <taxon>Agaricomycetes</taxon>
        <taxon>Agaricomycetidae</taxon>
        <taxon>Boletales</taxon>
        <taxon>Sclerodermatineae</taxon>
        <taxon>Pisolithaceae</taxon>
        <taxon>Pisolithus</taxon>
    </lineage>
</organism>
<evidence type="ECO:0000313" key="3">
    <source>
        <dbReference type="Proteomes" id="UP000054018"/>
    </source>
</evidence>
<dbReference type="EMBL" id="KN833874">
    <property type="protein sequence ID" value="KIK15865.1"/>
    <property type="molecule type" value="Genomic_DNA"/>
</dbReference>
<protein>
    <submittedName>
        <fullName evidence="2">Unplaced genomic scaffold scaffold_190, whole genome shotgun sequence</fullName>
    </submittedName>
</protein>
<name>A0A0C9XU16_9AGAM</name>
<evidence type="ECO:0000256" key="1">
    <source>
        <dbReference type="SAM" id="MobiDB-lite"/>
    </source>
</evidence>
<reference evidence="3" key="2">
    <citation type="submission" date="2015-01" db="EMBL/GenBank/DDBJ databases">
        <title>Evolutionary Origins and Diversification of the Mycorrhizal Mutualists.</title>
        <authorList>
            <consortium name="DOE Joint Genome Institute"/>
            <consortium name="Mycorrhizal Genomics Consortium"/>
            <person name="Kohler A."/>
            <person name="Kuo A."/>
            <person name="Nagy L.G."/>
            <person name="Floudas D."/>
            <person name="Copeland A."/>
            <person name="Barry K.W."/>
            <person name="Cichocki N."/>
            <person name="Veneault-Fourrey C."/>
            <person name="LaButti K."/>
            <person name="Lindquist E.A."/>
            <person name="Lipzen A."/>
            <person name="Lundell T."/>
            <person name="Morin E."/>
            <person name="Murat C."/>
            <person name="Riley R."/>
            <person name="Ohm R."/>
            <person name="Sun H."/>
            <person name="Tunlid A."/>
            <person name="Henrissat B."/>
            <person name="Grigoriev I.V."/>
            <person name="Hibbett D.S."/>
            <person name="Martin F."/>
        </authorList>
    </citation>
    <scope>NUCLEOTIDE SEQUENCE [LARGE SCALE GENOMIC DNA]</scope>
    <source>
        <strain evidence="3">441</strain>
    </source>
</reference>
<gene>
    <name evidence="2" type="ORF">PISMIDRAFT_16204</name>
</gene>
<sequence>MKDANGGVSMLTGLIKDVLLFCGAARTWTNLFVAPNVDAGFDLLLGCPWAHGNAVSIIERGSATFTVFGSDKDHPLKLCVTEGLAEPTATALMATLQPSSFKEDTGTFTDQSSLGSPATGSPITFAPPSPPSETPTSTLLHPNLTPDGIDGAFGLPEFHPVPIITVAPPSSPLPSNLLHAPTEELEATELNGLGDDPVVAAL</sequence>
<dbReference type="HOGENOM" id="CLU_1355116_0_0_1"/>
<accession>A0A0C9XU16</accession>
<proteinExistence type="predicted"/>
<reference evidence="2 3" key="1">
    <citation type="submission" date="2014-04" db="EMBL/GenBank/DDBJ databases">
        <authorList>
            <consortium name="DOE Joint Genome Institute"/>
            <person name="Kuo A."/>
            <person name="Kohler A."/>
            <person name="Costa M.D."/>
            <person name="Nagy L.G."/>
            <person name="Floudas D."/>
            <person name="Copeland A."/>
            <person name="Barry K.W."/>
            <person name="Cichocki N."/>
            <person name="Veneault-Fourrey C."/>
            <person name="LaButti K."/>
            <person name="Lindquist E.A."/>
            <person name="Lipzen A."/>
            <person name="Lundell T."/>
            <person name="Morin E."/>
            <person name="Murat C."/>
            <person name="Sun H."/>
            <person name="Tunlid A."/>
            <person name="Henrissat B."/>
            <person name="Grigoriev I.V."/>
            <person name="Hibbett D.S."/>
            <person name="Martin F."/>
            <person name="Nordberg H.P."/>
            <person name="Cantor M.N."/>
            <person name="Hua S.X."/>
        </authorList>
    </citation>
    <scope>NUCLEOTIDE SEQUENCE [LARGE SCALE GENOMIC DNA]</scope>
    <source>
        <strain evidence="2 3">441</strain>
    </source>
</reference>
<dbReference type="AlphaFoldDB" id="A0A0C9XU16"/>
<dbReference type="Proteomes" id="UP000054018">
    <property type="component" value="Unassembled WGS sequence"/>
</dbReference>
<evidence type="ECO:0000313" key="2">
    <source>
        <dbReference type="EMBL" id="KIK15865.1"/>
    </source>
</evidence>
<feature type="region of interest" description="Disordered" evidence="1">
    <location>
        <begin position="101"/>
        <end position="138"/>
    </location>
</feature>